<evidence type="ECO:0000313" key="2">
    <source>
        <dbReference type="EMBL" id="KAL0263995.1"/>
    </source>
</evidence>
<proteinExistence type="predicted"/>
<organism evidence="2">
    <name type="scientific">Menopon gallinae</name>
    <name type="common">poultry shaft louse</name>
    <dbReference type="NCBI Taxonomy" id="328185"/>
    <lineage>
        <taxon>Eukaryota</taxon>
        <taxon>Metazoa</taxon>
        <taxon>Ecdysozoa</taxon>
        <taxon>Arthropoda</taxon>
        <taxon>Hexapoda</taxon>
        <taxon>Insecta</taxon>
        <taxon>Pterygota</taxon>
        <taxon>Neoptera</taxon>
        <taxon>Paraneoptera</taxon>
        <taxon>Psocodea</taxon>
        <taxon>Troctomorpha</taxon>
        <taxon>Phthiraptera</taxon>
        <taxon>Amblycera</taxon>
        <taxon>Menoponidae</taxon>
        <taxon>Menopon</taxon>
    </lineage>
</organism>
<gene>
    <name evidence="2" type="ORF">PYX00_011024</name>
</gene>
<dbReference type="EMBL" id="JARGDH010000047">
    <property type="protein sequence ID" value="KAL0263995.1"/>
    <property type="molecule type" value="Genomic_DNA"/>
</dbReference>
<accession>A0AAW2H6L0</accession>
<sequence>MMPFSLKRPKLGHSAAPTEEGGGRRGAEDGAHAIGEILRDMPGCSDTKRALHLLEAVLASTYLSSRDIVGLCDLSFDLLRSDTESLLRVYFLLLERVDKTELPVSFPSVLGLVETHLLGNTSLHHVFRVFRKVHPPRVMNLLELVLKKVCEADIGIKLVALDILLKENSTPAFFEDLVSLYDHVDARKTEGMEFRHLAIVRCFSSCVVQCRESGGGTERCVATGVFSEDNYIRCANAVFASQESSCLRGVTASCLKRLRTCGSSRTFVIAFIVFHINRLRSTKKCPSAFLLSVFGKFLGLTHSLGERIFETVSEETVYRGVLKLSNTGESLAYVARAIFMFLLRLLKRSRASRRGLGRQRMAGVADAECRGEDAQEVERAKAGPCRSSAETFKKAAHTVGRIIRTLLKADAEYIGLSTREKVAAVEILKSHFHHQSPSVKELIVAFLDALGYQSTFGLLRSIANDTSTAVRRRVFERLLRFAGDPDKLPDVVGVYFSLLRDGCHCDVSFGTQALARPFYLEEEKEIARHFRLSDTSMDTLERAVLVKHYVKYKPEEASLDAAVCVLDDTEMVKVKKNSEYVNTILKIAASLLARASKGATACAVGRSLRKRLEAFCTQFVFYDVYVAQCARVLRLLGYTSLGGAGDYYTLINACLGNRTEARTNTVHGRKALVAYLDHHPEEILVYRRHVVDLFQDAEVLPDLLKLLLTHIRSRETEDGPKCAPLEVQRSSTTAELYFNFVSTCQECIFEVANTDQPAHVLVLVYRLLSRATHIGAVLSQLSVPRMLRIIHRCRSLSPDRAVMLYTRDIINTLQDTLGFVLGTEAGPREGHGQQQGPELCPVERERRCMLGEIYTSIRSERDRLLLVEKLVSLANPGNVFHISKALVRLDMSAKEARALDTCIRETMQSMLVTESGDSENLHCIAIAYALSLHRRMLRTRRCAAGLEEAERLAEASEYAAHERRFILELGSPAQFFM</sequence>
<comment type="caution">
    <text evidence="2">The sequence shown here is derived from an EMBL/GenBank/DDBJ whole genome shotgun (WGS) entry which is preliminary data.</text>
</comment>
<reference evidence="2" key="1">
    <citation type="journal article" date="2024" name="Gigascience">
        <title>Chromosome-level genome of the poultry shaft louse Menopon gallinae provides insight into the host-switching and adaptive evolution of parasitic lice.</title>
        <authorList>
            <person name="Xu Y."/>
            <person name="Ma L."/>
            <person name="Liu S."/>
            <person name="Liang Y."/>
            <person name="Liu Q."/>
            <person name="He Z."/>
            <person name="Tian L."/>
            <person name="Duan Y."/>
            <person name="Cai W."/>
            <person name="Li H."/>
            <person name="Song F."/>
        </authorList>
    </citation>
    <scope>NUCLEOTIDE SEQUENCE</scope>
    <source>
        <strain evidence="2">Cailab_2023a</strain>
    </source>
</reference>
<dbReference type="InterPro" id="IPR016024">
    <property type="entry name" value="ARM-type_fold"/>
</dbReference>
<feature type="region of interest" description="Disordered" evidence="1">
    <location>
        <begin position="1"/>
        <end position="27"/>
    </location>
</feature>
<name>A0AAW2H6L0_9NEOP</name>
<protein>
    <submittedName>
        <fullName evidence="2">Uncharacterized protein</fullName>
    </submittedName>
</protein>
<evidence type="ECO:0000256" key="1">
    <source>
        <dbReference type="SAM" id="MobiDB-lite"/>
    </source>
</evidence>
<dbReference type="AlphaFoldDB" id="A0AAW2H6L0"/>
<dbReference type="SUPFAM" id="SSF48371">
    <property type="entry name" value="ARM repeat"/>
    <property type="match status" value="1"/>
</dbReference>